<dbReference type="AlphaFoldDB" id="A0A0U2LFX4"/>
<organism evidence="2">
    <name type="scientific">Pseudodiaptomus poplesia</name>
    <dbReference type="NCBI Taxonomy" id="213370"/>
    <lineage>
        <taxon>Eukaryota</taxon>
        <taxon>Metazoa</taxon>
        <taxon>Ecdysozoa</taxon>
        <taxon>Arthropoda</taxon>
        <taxon>Crustacea</taxon>
        <taxon>Multicrustacea</taxon>
        <taxon>Hexanauplia</taxon>
        <taxon>Copepoda</taxon>
        <taxon>Calanoida</taxon>
        <taxon>Pseudodiaptomidae</taxon>
        <taxon>Pseudodiaptomus</taxon>
    </lineage>
</organism>
<evidence type="ECO:0000256" key="1">
    <source>
        <dbReference type="SAM" id="SignalP"/>
    </source>
</evidence>
<protein>
    <submittedName>
        <fullName evidence="2">Uncharacterized protein</fullName>
    </submittedName>
</protein>
<evidence type="ECO:0000313" key="2">
    <source>
        <dbReference type="EMBL" id="ALS04728.1"/>
    </source>
</evidence>
<sequence>MILFFIQFSLLFNPFLTNALESSEECKNKDLKDFAGDVGYGVHAMTSQDISFFFGYDLGEENFAPTMNLNLTQENKVLDHAPSFQSSFRFPTARKLDLVMLHSDEGDKFYQVGATYKEKLNAMYYSLERLHKASKIYKEMIKLPTETFENECACIRGEQTNLEIKAFLLELSEIMRGLYPKPKSDGTREPPKVDDPFFSIFKAKEERCQKPGLQTQLKQLCSEMPPELKDSKSWAIWKAMKRNGYNDNAQQRLALYFYCKGKDKNILPQVNDKGDFISIDQKFM</sequence>
<reference evidence="2" key="1">
    <citation type="journal article" date="2015" name="Sci. Rep.">
        <title>Spliced leader RNA trans-splicing discovered in copepods.</title>
        <authorList>
            <person name="Yang F."/>
            <person name="Xu D."/>
            <person name="Zhuang Y."/>
            <person name="Yi X."/>
            <person name="Huang Y."/>
            <person name="Chen H."/>
            <person name="Lin S."/>
            <person name="Campbell D.A."/>
            <person name="Sturm N.R."/>
            <person name="Liu G."/>
            <person name="Zhang H."/>
        </authorList>
    </citation>
    <scope>NUCLEOTIDE SEQUENCE</scope>
</reference>
<feature type="signal peptide" evidence="1">
    <location>
        <begin position="1"/>
        <end position="19"/>
    </location>
</feature>
<feature type="chain" id="PRO_5006831054" evidence="1">
    <location>
        <begin position="20"/>
        <end position="284"/>
    </location>
</feature>
<proteinExistence type="evidence at transcript level"/>
<dbReference type="EMBL" id="KT754894">
    <property type="protein sequence ID" value="ALS04728.1"/>
    <property type="molecule type" value="mRNA"/>
</dbReference>
<accession>A0A0U2LFX4</accession>
<name>A0A0U2LFX4_9MAXI</name>
<keyword evidence="1" id="KW-0732">Signal</keyword>